<dbReference type="Gene3D" id="3.30.2020.40">
    <property type="entry name" value="Uncharacterised protein PF10387, DUF2442"/>
    <property type="match status" value="1"/>
</dbReference>
<comment type="caution">
    <text evidence="2">The sequence shown here is derived from an EMBL/GenBank/DDBJ whole genome shotgun (WGS) entry which is preliminary data.</text>
</comment>
<proteinExistence type="predicted"/>
<feature type="compositionally biased region" description="Low complexity" evidence="1">
    <location>
        <begin position="95"/>
        <end position="109"/>
    </location>
</feature>
<evidence type="ECO:0000313" key="2">
    <source>
        <dbReference type="EMBL" id="MXY34150.1"/>
    </source>
</evidence>
<feature type="region of interest" description="Disordered" evidence="1">
    <location>
        <begin position="92"/>
        <end position="130"/>
    </location>
</feature>
<accession>A0A6B0Y366</accession>
<reference evidence="2" key="1">
    <citation type="submission" date="2019-09" db="EMBL/GenBank/DDBJ databases">
        <title>Characterisation of the sponge microbiome using genome-centric metagenomics.</title>
        <authorList>
            <person name="Engelberts J.P."/>
            <person name="Robbins S.J."/>
            <person name="De Goeij J.M."/>
            <person name="Aranda M."/>
            <person name="Bell S.C."/>
            <person name="Webster N.S."/>
        </authorList>
    </citation>
    <scope>NUCLEOTIDE SEQUENCE</scope>
    <source>
        <strain evidence="2">SB0664_bin_43</strain>
    </source>
</reference>
<name>A0A6B0Y366_9RHOB</name>
<gene>
    <name evidence="2" type="ORF">F4Y60_08700</name>
</gene>
<feature type="compositionally biased region" description="Basic and acidic residues" evidence="1">
    <location>
        <begin position="120"/>
        <end position="130"/>
    </location>
</feature>
<dbReference type="InterPro" id="IPR018841">
    <property type="entry name" value="DUF2442"/>
</dbReference>
<dbReference type="AlphaFoldDB" id="A0A6B0Y366"/>
<evidence type="ECO:0000256" key="1">
    <source>
        <dbReference type="SAM" id="MobiDB-lite"/>
    </source>
</evidence>
<sequence length="130" mass="13931">MLASEPRASAARYDEATEQVTVDLVNGCTYKFPPHLVQGLSDATSEELARIEVQGRGFNLHWPKLDLDLYVPALVSGVFGTQDWLVKALARHAGRSTSPAKAAAARANGAKGGRPRKSAARSESKTEIAQ</sequence>
<protein>
    <submittedName>
        <fullName evidence="2">DUF2442 domain-containing protein</fullName>
    </submittedName>
</protein>
<dbReference type="Pfam" id="PF10387">
    <property type="entry name" value="DUF2442"/>
    <property type="match status" value="1"/>
</dbReference>
<organism evidence="2">
    <name type="scientific">Boseongicola sp. SB0664_bin_43</name>
    <dbReference type="NCBI Taxonomy" id="2604844"/>
    <lineage>
        <taxon>Bacteria</taxon>
        <taxon>Pseudomonadati</taxon>
        <taxon>Pseudomonadota</taxon>
        <taxon>Alphaproteobacteria</taxon>
        <taxon>Rhodobacterales</taxon>
        <taxon>Paracoccaceae</taxon>
        <taxon>Boseongicola</taxon>
    </lineage>
</organism>
<dbReference type="EMBL" id="VXRY01000344">
    <property type="protein sequence ID" value="MXY34150.1"/>
    <property type="molecule type" value="Genomic_DNA"/>
</dbReference>